<name>A0ABP9ABG8_9MICO</name>
<dbReference type="Gene3D" id="1.10.10.10">
    <property type="entry name" value="Winged helix-like DNA-binding domain superfamily/Winged helix DNA-binding domain"/>
    <property type="match status" value="1"/>
</dbReference>
<keyword evidence="2" id="KW-0238">DNA-binding</keyword>
<keyword evidence="6" id="KW-1185">Reference proteome</keyword>
<comment type="caution">
    <text evidence="5">The sequence shown here is derived from an EMBL/GenBank/DDBJ whole genome shotgun (WGS) entry which is preliminary data.</text>
</comment>
<evidence type="ECO:0000256" key="3">
    <source>
        <dbReference type="ARBA" id="ARBA00023163"/>
    </source>
</evidence>
<organism evidence="5 6">
    <name type="scientific">Microbacterium gilvum</name>
    <dbReference type="NCBI Taxonomy" id="1336204"/>
    <lineage>
        <taxon>Bacteria</taxon>
        <taxon>Bacillati</taxon>
        <taxon>Actinomycetota</taxon>
        <taxon>Actinomycetes</taxon>
        <taxon>Micrococcales</taxon>
        <taxon>Microbacteriaceae</taxon>
        <taxon>Microbacterium</taxon>
    </lineage>
</organism>
<dbReference type="InterPro" id="IPR036388">
    <property type="entry name" value="WH-like_DNA-bd_sf"/>
</dbReference>
<feature type="domain" description="HTH gntR-type" evidence="4">
    <location>
        <begin position="3"/>
        <end position="71"/>
    </location>
</feature>
<keyword evidence="1" id="KW-0805">Transcription regulation</keyword>
<dbReference type="Proteomes" id="UP001501645">
    <property type="component" value="Unassembled WGS sequence"/>
</dbReference>
<dbReference type="InterPro" id="IPR008920">
    <property type="entry name" value="TF_FadR/GntR_C"/>
</dbReference>
<evidence type="ECO:0000256" key="1">
    <source>
        <dbReference type="ARBA" id="ARBA00023015"/>
    </source>
</evidence>
<dbReference type="InterPro" id="IPR011711">
    <property type="entry name" value="GntR_C"/>
</dbReference>
<dbReference type="InterPro" id="IPR036390">
    <property type="entry name" value="WH_DNA-bd_sf"/>
</dbReference>
<dbReference type="CDD" id="cd07377">
    <property type="entry name" value="WHTH_GntR"/>
    <property type="match status" value="1"/>
</dbReference>
<dbReference type="SMART" id="SM00345">
    <property type="entry name" value="HTH_GNTR"/>
    <property type="match status" value="1"/>
</dbReference>
<dbReference type="SMART" id="SM00895">
    <property type="entry name" value="FCD"/>
    <property type="match status" value="1"/>
</dbReference>
<dbReference type="SUPFAM" id="SSF48008">
    <property type="entry name" value="GntR ligand-binding domain-like"/>
    <property type="match status" value="1"/>
</dbReference>
<dbReference type="Pfam" id="PF00392">
    <property type="entry name" value="GntR"/>
    <property type="match status" value="1"/>
</dbReference>
<dbReference type="PANTHER" id="PTHR43537:SF44">
    <property type="entry name" value="GNTR FAMILY REGULATORY PROTEIN"/>
    <property type="match status" value="1"/>
</dbReference>
<keyword evidence="3" id="KW-0804">Transcription</keyword>
<gene>
    <name evidence="5" type="ORF">GCM10023351_23430</name>
</gene>
<dbReference type="SUPFAM" id="SSF46785">
    <property type="entry name" value="Winged helix' DNA-binding domain"/>
    <property type="match status" value="1"/>
</dbReference>
<dbReference type="EMBL" id="BAABKO010000004">
    <property type="protein sequence ID" value="GAA4777859.1"/>
    <property type="molecule type" value="Genomic_DNA"/>
</dbReference>
<dbReference type="PANTHER" id="PTHR43537">
    <property type="entry name" value="TRANSCRIPTIONAL REGULATOR, GNTR FAMILY"/>
    <property type="match status" value="1"/>
</dbReference>
<reference evidence="6" key="1">
    <citation type="journal article" date="2019" name="Int. J. Syst. Evol. Microbiol.">
        <title>The Global Catalogue of Microorganisms (GCM) 10K type strain sequencing project: providing services to taxonomists for standard genome sequencing and annotation.</title>
        <authorList>
            <consortium name="The Broad Institute Genomics Platform"/>
            <consortium name="The Broad Institute Genome Sequencing Center for Infectious Disease"/>
            <person name="Wu L."/>
            <person name="Ma J."/>
        </authorList>
    </citation>
    <scope>NUCLEOTIDE SEQUENCE [LARGE SCALE GENOMIC DNA]</scope>
    <source>
        <strain evidence="6">JCM 18537</strain>
    </source>
</reference>
<dbReference type="PRINTS" id="PR00035">
    <property type="entry name" value="HTHGNTR"/>
</dbReference>
<dbReference type="RefSeq" id="WP_345439372.1">
    <property type="nucleotide sequence ID" value="NZ_BAABKO010000004.1"/>
</dbReference>
<accession>A0ABP9ABG8</accession>
<dbReference type="InterPro" id="IPR000524">
    <property type="entry name" value="Tscrpt_reg_HTH_GntR"/>
</dbReference>
<dbReference type="Pfam" id="PF07729">
    <property type="entry name" value="FCD"/>
    <property type="match status" value="1"/>
</dbReference>
<sequence>MTTSRGEEIARLIGERIVEGAIAAGERLPSESRLMDEFGVSRTVVREALQRLQSRGLVRTRVGSGSYALTPPAPPAGGDDWLAARDAAERAELHALRIAIEAEAAALAARAPSAAGIAMIDAALADLAAATLPSATVEADFAFHRAVAAASGNRYLLAVLDRIGARAIVLPSARIADGERDAADAAAVLAEHAAVATAIRHADPLAAAAAMRAHLTASAARRASG</sequence>
<evidence type="ECO:0000259" key="4">
    <source>
        <dbReference type="PROSITE" id="PS50949"/>
    </source>
</evidence>
<dbReference type="PROSITE" id="PS50949">
    <property type="entry name" value="HTH_GNTR"/>
    <property type="match status" value="1"/>
</dbReference>
<proteinExistence type="predicted"/>
<evidence type="ECO:0000256" key="2">
    <source>
        <dbReference type="ARBA" id="ARBA00023125"/>
    </source>
</evidence>
<dbReference type="Gene3D" id="1.20.120.530">
    <property type="entry name" value="GntR ligand-binding domain-like"/>
    <property type="match status" value="1"/>
</dbReference>
<evidence type="ECO:0000313" key="5">
    <source>
        <dbReference type="EMBL" id="GAA4777859.1"/>
    </source>
</evidence>
<evidence type="ECO:0000313" key="6">
    <source>
        <dbReference type="Proteomes" id="UP001501645"/>
    </source>
</evidence>
<protein>
    <submittedName>
        <fullName evidence="5">FadR/GntR family transcriptional regulator</fullName>
    </submittedName>
</protein>